<dbReference type="Pfam" id="PF17284">
    <property type="entry name" value="Spermine_synt_N"/>
    <property type="match status" value="1"/>
</dbReference>
<dbReference type="GO" id="GO:0008295">
    <property type="term" value="P:spermidine biosynthetic process"/>
    <property type="evidence" value="ECO:0007669"/>
    <property type="project" value="TreeGrafter"/>
</dbReference>
<dbReference type="NCBIfam" id="TIGR00417">
    <property type="entry name" value="speE"/>
    <property type="match status" value="1"/>
</dbReference>
<dbReference type="InterPro" id="IPR030373">
    <property type="entry name" value="PABS_CS"/>
</dbReference>
<dbReference type="NCBIfam" id="NF002010">
    <property type="entry name" value="PRK00811.1"/>
    <property type="match status" value="1"/>
</dbReference>
<dbReference type="GO" id="GO:0004766">
    <property type="term" value="F:spermidine synthase activity"/>
    <property type="evidence" value="ECO:0007669"/>
    <property type="project" value="UniProtKB-EC"/>
</dbReference>
<gene>
    <name evidence="4" type="ORF">MNBD_GAMMA24-2001</name>
</gene>
<dbReference type="PANTHER" id="PTHR11558:SF11">
    <property type="entry name" value="SPERMIDINE SYNTHASE"/>
    <property type="match status" value="1"/>
</dbReference>
<dbReference type="Pfam" id="PF01564">
    <property type="entry name" value="Spermine_synth"/>
    <property type="match status" value="1"/>
</dbReference>
<dbReference type="EMBL" id="UOFZ01000173">
    <property type="protein sequence ID" value="VAX14369.1"/>
    <property type="molecule type" value="Genomic_DNA"/>
</dbReference>
<dbReference type="Gene3D" id="2.30.140.10">
    <property type="entry name" value="Spermidine synthase, tetramerisation domain"/>
    <property type="match status" value="1"/>
</dbReference>
<dbReference type="GO" id="GO:0005829">
    <property type="term" value="C:cytosol"/>
    <property type="evidence" value="ECO:0007669"/>
    <property type="project" value="TreeGrafter"/>
</dbReference>
<reference evidence="4" key="1">
    <citation type="submission" date="2018-06" db="EMBL/GenBank/DDBJ databases">
        <authorList>
            <person name="Zhirakovskaya E."/>
        </authorList>
    </citation>
    <scope>NUCLEOTIDE SEQUENCE</scope>
</reference>
<sequence length="284" mass="32725">MSFDSKNWFTEAIDKTGTAFSLKLKSKLHEEQTPYQKIEIFETQSFGKLMVIDGCTMVSSRDNFIYHEMMAHPALFTHPAPRHVLIIGGGDCGTLREVLKHPQVKRAWQVDIDERVTRLSEKYFPELCESNQDPRAELHFSDGIQWLREAEHDSLEVIIVDSTDPVGPGEVLFTEEFYRHCRRALGHDGILVQQSESPFLHQDILLNMYQRMQAAGFSQQATLNFPQPIYPSGWWSATLAGNSELQHFREQDVQQKTFACQYYNAEIHKGALAVPEFMRKTETR</sequence>
<evidence type="ECO:0000259" key="3">
    <source>
        <dbReference type="PROSITE" id="PS51006"/>
    </source>
</evidence>
<protein>
    <submittedName>
        <fullName evidence="4">Spermidine synthase</fullName>
        <ecNumber evidence="4">2.5.1.16</ecNumber>
    </submittedName>
</protein>
<dbReference type="Gene3D" id="3.40.50.150">
    <property type="entry name" value="Vaccinia Virus protein VP39"/>
    <property type="match status" value="1"/>
</dbReference>
<evidence type="ECO:0000256" key="1">
    <source>
        <dbReference type="ARBA" id="ARBA00007867"/>
    </source>
</evidence>
<feature type="domain" description="PABS" evidence="3">
    <location>
        <begin position="6"/>
        <end position="242"/>
    </location>
</feature>
<dbReference type="SUPFAM" id="SSF53335">
    <property type="entry name" value="S-adenosyl-L-methionine-dependent methyltransferases"/>
    <property type="match status" value="1"/>
</dbReference>
<dbReference type="HAMAP" id="MF_00198">
    <property type="entry name" value="Spermidine_synth"/>
    <property type="match status" value="1"/>
</dbReference>
<dbReference type="AlphaFoldDB" id="A0A3B1B7Z2"/>
<dbReference type="PROSITE" id="PS51006">
    <property type="entry name" value="PABS_2"/>
    <property type="match status" value="1"/>
</dbReference>
<name>A0A3B1B7Z2_9ZZZZ</name>
<keyword evidence="2 4" id="KW-0808">Transferase</keyword>
<dbReference type="CDD" id="cd02440">
    <property type="entry name" value="AdoMet_MTases"/>
    <property type="match status" value="1"/>
</dbReference>
<organism evidence="4">
    <name type="scientific">hydrothermal vent metagenome</name>
    <dbReference type="NCBI Taxonomy" id="652676"/>
    <lineage>
        <taxon>unclassified sequences</taxon>
        <taxon>metagenomes</taxon>
        <taxon>ecological metagenomes</taxon>
    </lineage>
</organism>
<dbReference type="InterPro" id="IPR035246">
    <property type="entry name" value="Spermidine_synt_N"/>
</dbReference>
<evidence type="ECO:0000256" key="2">
    <source>
        <dbReference type="ARBA" id="ARBA00022679"/>
    </source>
</evidence>
<dbReference type="PROSITE" id="PS01330">
    <property type="entry name" value="PABS_1"/>
    <property type="match status" value="1"/>
</dbReference>
<dbReference type="InterPro" id="IPR030374">
    <property type="entry name" value="PABS"/>
</dbReference>
<dbReference type="PANTHER" id="PTHR11558">
    <property type="entry name" value="SPERMIDINE/SPERMINE SYNTHASE"/>
    <property type="match status" value="1"/>
</dbReference>
<comment type="similarity">
    <text evidence="1">Belongs to the spermidine/spermine synthase family.</text>
</comment>
<dbReference type="EC" id="2.5.1.16" evidence="4"/>
<dbReference type="InterPro" id="IPR029063">
    <property type="entry name" value="SAM-dependent_MTases_sf"/>
</dbReference>
<proteinExistence type="inferred from homology"/>
<evidence type="ECO:0000313" key="4">
    <source>
        <dbReference type="EMBL" id="VAX14369.1"/>
    </source>
</evidence>
<dbReference type="InterPro" id="IPR037163">
    <property type="entry name" value="Spermidine_synt_N_sf"/>
</dbReference>
<dbReference type="InterPro" id="IPR001045">
    <property type="entry name" value="Spermi_synthase"/>
</dbReference>
<accession>A0A3B1B7Z2</accession>